<evidence type="ECO:0000256" key="4">
    <source>
        <dbReference type="RuleBase" id="RU362057"/>
    </source>
</evidence>
<dbReference type="PANTHER" id="PTHR48048">
    <property type="entry name" value="GLYCOSYLTRANSFERASE"/>
    <property type="match status" value="1"/>
</dbReference>
<evidence type="ECO:0000256" key="1">
    <source>
        <dbReference type="ARBA" id="ARBA00009995"/>
    </source>
</evidence>
<dbReference type="Pfam" id="PF00201">
    <property type="entry name" value="UDPGT"/>
    <property type="match status" value="1"/>
</dbReference>
<protein>
    <recommendedName>
        <fullName evidence="4">Glycosyltransferase</fullName>
        <ecNumber evidence="4">2.4.1.-</ecNumber>
    </recommendedName>
</protein>
<comment type="similarity">
    <text evidence="1 3">Belongs to the UDP-glycosyltransferase family.</text>
</comment>
<keyword evidence="2 3" id="KW-0808">Transferase</keyword>
<evidence type="ECO:0000256" key="3">
    <source>
        <dbReference type="RuleBase" id="RU003718"/>
    </source>
</evidence>
<dbReference type="InterPro" id="IPR035595">
    <property type="entry name" value="UDP_glycos_trans_CS"/>
</dbReference>
<dbReference type="PANTHER" id="PTHR48048:SF35">
    <property type="entry name" value="UDP-GLYCOSYLTRANSFERASES DOMAIN-CONTAINING PROTEIN"/>
    <property type="match status" value="1"/>
</dbReference>
<gene>
    <name evidence="5" type="ORF">ACH5RR_028951</name>
</gene>
<dbReference type="EC" id="2.4.1.-" evidence="4"/>
<evidence type="ECO:0000256" key="2">
    <source>
        <dbReference type="ARBA" id="ARBA00022679"/>
    </source>
</evidence>
<dbReference type="FunFam" id="3.40.50.2000:FF:000056">
    <property type="entry name" value="Glycosyltransferase"/>
    <property type="match status" value="1"/>
</dbReference>
<dbReference type="EMBL" id="JBJUIK010000012">
    <property type="protein sequence ID" value="KAL3509550.1"/>
    <property type="molecule type" value="Genomic_DNA"/>
</dbReference>
<dbReference type="InterPro" id="IPR050481">
    <property type="entry name" value="UDP-glycosyltransf_plant"/>
</dbReference>
<organism evidence="5 6">
    <name type="scientific">Cinchona calisaya</name>
    <dbReference type="NCBI Taxonomy" id="153742"/>
    <lineage>
        <taxon>Eukaryota</taxon>
        <taxon>Viridiplantae</taxon>
        <taxon>Streptophyta</taxon>
        <taxon>Embryophyta</taxon>
        <taxon>Tracheophyta</taxon>
        <taxon>Spermatophyta</taxon>
        <taxon>Magnoliopsida</taxon>
        <taxon>eudicotyledons</taxon>
        <taxon>Gunneridae</taxon>
        <taxon>Pentapetalae</taxon>
        <taxon>asterids</taxon>
        <taxon>lamiids</taxon>
        <taxon>Gentianales</taxon>
        <taxon>Rubiaceae</taxon>
        <taxon>Cinchonoideae</taxon>
        <taxon>Cinchoneae</taxon>
        <taxon>Cinchona</taxon>
    </lineage>
</organism>
<name>A0ABD2YTV2_9GENT</name>
<keyword evidence="3" id="KW-0328">Glycosyltransferase</keyword>
<evidence type="ECO:0000313" key="5">
    <source>
        <dbReference type="EMBL" id="KAL3509550.1"/>
    </source>
</evidence>
<evidence type="ECO:0000313" key="6">
    <source>
        <dbReference type="Proteomes" id="UP001630127"/>
    </source>
</evidence>
<dbReference type="GO" id="GO:0016757">
    <property type="term" value="F:glycosyltransferase activity"/>
    <property type="evidence" value="ECO:0007669"/>
    <property type="project" value="UniProtKB-KW"/>
</dbReference>
<dbReference type="Gene3D" id="3.40.50.2000">
    <property type="entry name" value="Glycogen Phosphorylase B"/>
    <property type="match status" value="2"/>
</dbReference>
<sequence length="487" mass="54591">MLPISVSQSSIHFSAMEKIELVIIVAPLMGHLTQSLELAKLLLQRNYHLSFTVLVMKAPFDPEGTAKIQSLIASCNIDRLHFHDLPTPEDTSQWSCPHRGGFIEQLIDFQKLHIRETVSKIKGFSGIIVDMINTTMIDVADDFGVPSYVFFTSGAAFLGLLLHFQTLEDEQNQQVSDFVRSETELVVPSFANPVAIRVLPVLTTRKEAWYGRFLKSTREYRKAKGIIVNTFADLESDAIRSFSLKSKYGRSELPSIFPVGPILNRSQTQSINDHSEMMNWLDSQPGNSVVFLCFGSMGSFHFDQVKEIANGLEKSGYRFLWVLRQPPAKNGDFTVDLEDHGLFLPNGFLDRTASIGKVVGWVPQLAVLSHPAVGGFVSHCGWNSTLESIWCGVPMATWPLHGEQQLNAFQVVKELGIGVDICMDYFEAKQDQVIVRAEQIEKGIRELMDGENEIRKMVKEFSEKSRLAVEKGGSSYLSLEKIVENLD</sequence>
<proteinExistence type="inferred from homology"/>
<accession>A0ABD2YTV2</accession>
<comment type="caution">
    <text evidence="5">The sequence shown here is derived from an EMBL/GenBank/DDBJ whole genome shotgun (WGS) entry which is preliminary data.</text>
</comment>
<dbReference type="PROSITE" id="PS00375">
    <property type="entry name" value="UDPGT"/>
    <property type="match status" value="1"/>
</dbReference>
<dbReference type="Proteomes" id="UP001630127">
    <property type="component" value="Unassembled WGS sequence"/>
</dbReference>
<dbReference type="CDD" id="cd03784">
    <property type="entry name" value="GT1_Gtf-like"/>
    <property type="match status" value="1"/>
</dbReference>
<dbReference type="AlphaFoldDB" id="A0ABD2YTV2"/>
<dbReference type="InterPro" id="IPR002213">
    <property type="entry name" value="UDP_glucos_trans"/>
</dbReference>
<reference evidence="5 6" key="1">
    <citation type="submission" date="2024-11" db="EMBL/GenBank/DDBJ databases">
        <title>A near-complete genome assembly of Cinchona calisaya.</title>
        <authorList>
            <person name="Lian D.C."/>
            <person name="Zhao X.W."/>
            <person name="Wei L."/>
        </authorList>
    </citation>
    <scope>NUCLEOTIDE SEQUENCE [LARGE SCALE GENOMIC DNA]</scope>
    <source>
        <tissue evidence="5">Nenye</tissue>
    </source>
</reference>
<keyword evidence="6" id="KW-1185">Reference proteome</keyword>
<dbReference type="SUPFAM" id="SSF53756">
    <property type="entry name" value="UDP-Glycosyltransferase/glycogen phosphorylase"/>
    <property type="match status" value="1"/>
</dbReference>